<accession>A0A0S4IUD9</accession>
<evidence type="ECO:0000256" key="1">
    <source>
        <dbReference type="ARBA" id="ARBA00013260"/>
    </source>
</evidence>
<keyword evidence="7" id="KW-1185">Reference proteome</keyword>
<dbReference type="NCBIfam" id="TIGR00283">
    <property type="entry name" value="arch_pth2"/>
    <property type="match status" value="1"/>
</dbReference>
<protein>
    <recommendedName>
        <fullName evidence="1">peptidyl-tRNA hydrolase</fullName>
        <ecNumber evidence="1">3.1.1.29</ecNumber>
    </recommendedName>
</protein>
<evidence type="ECO:0000259" key="5">
    <source>
        <dbReference type="PROSITE" id="PS50030"/>
    </source>
</evidence>
<dbReference type="EMBL" id="CYKH01000377">
    <property type="protein sequence ID" value="CUF66725.1"/>
    <property type="molecule type" value="Genomic_DNA"/>
</dbReference>
<proteinExistence type="inferred from homology"/>
<evidence type="ECO:0000256" key="2">
    <source>
        <dbReference type="ARBA" id="ARBA00022801"/>
    </source>
</evidence>
<reference evidence="7" key="1">
    <citation type="submission" date="2015-09" db="EMBL/GenBank/DDBJ databases">
        <authorList>
            <consortium name="Pathogen Informatics"/>
        </authorList>
    </citation>
    <scope>NUCLEOTIDE SEQUENCE [LARGE SCALE GENOMIC DNA]</scope>
    <source>
        <strain evidence="7">Lake Konstanz</strain>
    </source>
</reference>
<keyword evidence="2" id="KW-0378">Hydrolase</keyword>
<dbReference type="Pfam" id="PF01981">
    <property type="entry name" value="PTH2"/>
    <property type="match status" value="1"/>
</dbReference>
<dbReference type="InterPro" id="IPR023476">
    <property type="entry name" value="Pep_tRNA_hydro_II_dom_sf"/>
</dbReference>
<dbReference type="PROSITE" id="PS50030">
    <property type="entry name" value="UBA"/>
    <property type="match status" value="1"/>
</dbReference>
<sequence length="208" mass="22620">MNFFHSRTRLKEERFTPQTTMDALRDLGFTADEALAALKQCHDDVEGAANYLFGLTEHERQAIVVRYKATNLAPAHMVTRLLPASLNEGGPVKMVLCVRRDLGMSAGKQCAQCCHAAVALTDSVVMGRMLSWKQRWNNENGSAKIILGVDDEEQLLRIAEHAAALSLPFHVVQDAGRTQVDAGTRTVVGLGPAPASIIDTITGQLALL</sequence>
<comment type="catalytic activity">
    <reaction evidence="4">
        <text>an N-acyl-L-alpha-aminoacyl-tRNA + H2O = an N-acyl-L-amino acid + a tRNA + H(+)</text>
        <dbReference type="Rhea" id="RHEA:54448"/>
        <dbReference type="Rhea" id="RHEA-COMP:10123"/>
        <dbReference type="Rhea" id="RHEA-COMP:13883"/>
        <dbReference type="ChEBI" id="CHEBI:15377"/>
        <dbReference type="ChEBI" id="CHEBI:15378"/>
        <dbReference type="ChEBI" id="CHEBI:59874"/>
        <dbReference type="ChEBI" id="CHEBI:78442"/>
        <dbReference type="ChEBI" id="CHEBI:138191"/>
        <dbReference type="EC" id="3.1.1.29"/>
    </reaction>
</comment>
<dbReference type="SMART" id="SM00165">
    <property type="entry name" value="UBA"/>
    <property type="match status" value="1"/>
</dbReference>
<evidence type="ECO:0000313" key="7">
    <source>
        <dbReference type="Proteomes" id="UP000051952"/>
    </source>
</evidence>
<dbReference type="SUPFAM" id="SSF102462">
    <property type="entry name" value="Peptidyl-tRNA hydrolase II"/>
    <property type="match status" value="1"/>
</dbReference>
<dbReference type="VEuPathDB" id="TriTrypDB:BSAL_64660"/>
<dbReference type="SUPFAM" id="SSF46934">
    <property type="entry name" value="UBA-like"/>
    <property type="match status" value="1"/>
</dbReference>
<organism evidence="6 7">
    <name type="scientific">Bodo saltans</name>
    <name type="common">Flagellated protozoan</name>
    <dbReference type="NCBI Taxonomy" id="75058"/>
    <lineage>
        <taxon>Eukaryota</taxon>
        <taxon>Discoba</taxon>
        <taxon>Euglenozoa</taxon>
        <taxon>Kinetoplastea</taxon>
        <taxon>Metakinetoplastina</taxon>
        <taxon>Eubodonida</taxon>
        <taxon>Bodonidae</taxon>
        <taxon>Bodo</taxon>
    </lineage>
</organism>
<dbReference type="GO" id="GO:0005829">
    <property type="term" value="C:cytosol"/>
    <property type="evidence" value="ECO:0007669"/>
    <property type="project" value="TreeGrafter"/>
</dbReference>
<dbReference type="CDD" id="cd02430">
    <property type="entry name" value="PTH2"/>
    <property type="match status" value="1"/>
</dbReference>
<dbReference type="Proteomes" id="UP000051952">
    <property type="component" value="Unassembled WGS sequence"/>
</dbReference>
<dbReference type="Gene3D" id="1.10.8.10">
    <property type="entry name" value="DNA helicase RuvA subunit, C-terminal domain"/>
    <property type="match status" value="1"/>
</dbReference>
<dbReference type="FunFam" id="3.40.1490.10:FF:000001">
    <property type="entry name" value="Peptidyl-tRNA hydrolase 2"/>
    <property type="match status" value="1"/>
</dbReference>
<feature type="domain" description="UBA" evidence="5">
    <location>
        <begin position="9"/>
        <end position="55"/>
    </location>
</feature>
<dbReference type="AlphaFoldDB" id="A0A0S4IUD9"/>
<dbReference type="GO" id="GO:0004045">
    <property type="term" value="F:peptidyl-tRNA hydrolase activity"/>
    <property type="evidence" value="ECO:0007669"/>
    <property type="project" value="UniProtKB-EC"/>
</dbReference>
<dbReference type="Gene3D" id="3.40.1490.10">
    <property type="entry name" value="Bit1"/>
    <property type="match status" value="1"/>
</dbReference>
<dbReference type="InterPro" id="IPR015940">
    <property type="entry name" value="UBA"/>
</dbReference>
<evidence type="ECO:0000256" key="3">
    <source>
        <dbReference type="ARBA" id="ARBA00038050"/>
    </source>
</evidence>
<dbReference type="Pfam" id="PF00627">
    <property type="entry name" value="UBA"/>
    <property type="match status" value="1"/>
</dbReference>
<dbReference type="InterPro" id="IPR009060">
    <property type="entry name" value="UBA-like_sf"/>
</dbReference>
<name>A0A0S4IUD9_BODSA</name>
<dbReference type="InterPro" id="IPR002833">
    <property type="entry name" value="PTH2"/>
</dbReference>
<dbReference type="EC" id="3.1.1.29" evidence="1"/>
<evidence type="ECO:0000256" key="4">
    <source>
        <dbReference type="ARBA" id="ARBA00048707"/>
    </source>
</evidence>
<dbReference type="OrthoDB" id="1733656at2759"/>
<dbReference type="PANTHER" id="PTHR12649:SF11">
    <property type="entry name" value="PEPTIDYL-TRNA HYDROLASE 2, MITOCHONDRIAL"/>
    <property type="match status" value="1"/>
</dbReference>
<dbReference type="PANTHER" id="PTHR12649">
    <property type="entry name" value="PEPTIDYL-TRNA HYDROLASE 2"/>
    <property type="match status" value="1"/>
</dbReference>
<evidence type="ECO:0000313" key="6">
    <source>
        <dbReference type="EMBL" id="CUF66725.1"/>
    </source>
</evidence>
<comment type="similarity">
    <text evidence="3">Belongs to the PTH2 family.</text>
</comment>
<gene>
    <name evidence="6" type="ORF">BSAL_64660</name>
</gene>